<protein>
    <recommendedName>
        <fullName evidence="5">Zinc finger PHD-type domain-containing protein</fullName>
    </recommendedName>
</protein>
<feature type="compositionally biased region" description="Polar residues" evidence="4">
    <location>
        <begin position="796"/>
        <end position="823"/>
    </location>
</feature>
<proteinExistence type="predicted"/>
<evidence type="ECO:0000256" key="4">
    <source>
        <dbReference type="SAM" id="MobiDB-lite"/>
    </source>
</evidence>
<feature type="compositionally biased region" description="Acidic residues" evidence="4">
    <location>
        <begin position="513"/>
        <end position="523"/>
    </location>
</feature>
<feature type="region of interest" description="Disordered" evidence="4">
    <location>
        <begin position="793"/>
        <end position="827"/>
    </location>
</feature>
<dbReference type="GO" id="GO:0008270">
    <property type="term" value="F:zinc ion binding"/>
    <property type="evidence" value="ECO:0007669"/>
    <property type="project" value="UniProtKB-KW"/>
</dbReference>
<dbReference type="CDD" id="cd15489">
    <property type="entry name" value="PHD_SF"/>
    <property type="match status" value="1"/>
</dbReference>
<dbReference type="Pfam" id="PF00628">
    <property type="entry name" value="PHD"/>
    <property type="match status" value="1"/>
</dbReference>
<keyword evidence="2" id="KW-0863">Zinc-finger</keyword>
<dbReference type="InParanoid" id="A0A0H2R355"/>
<feature type="compositionally biased region" description="Basic and acidic residues" evidence="4">
    <location>
        <begin position="664"/>
        <end position="686"/>
    </location>
</feature>
<evidence type="ECO:0000256" key="2">
    <source>
        <dbReference type="ARBA" id="ARBA00022771"/>
    </source>
</evidence>
<dbReference type="PANTHER" id="PTHR14296:SF3">
    <property type="entry name" value="DIKAR, ISOFORM F"/>
    <property type="match status" value="1"/>
</dbReference>
<dbReference type="InterPro" id="IPR019787">
    <property type="entry name" value="Znf_PHD-finger"/>
</dbReference>
<feature type="compositionally biased region" description="Polar residues" evidence="4">
    <location>
        <begin position="930"/>
        <end position="942"/>
    </location>
</feature>
<feature type="compositionally biased region" description="Basic and acidic residues" evidence="4">
    <location>
        <begin position="603"/>
        <end position="612"/>
    </location>
</feature>
<dbReference type="PANTHER" id="PTHR14296">
    <property type="entry name" value="REMODELING AND SPACING FACTOR 1"/>
    <property type="match status" value="1"/>
</dbReference>
<keyword evidence="7" id="KW-1185">Reference proteome</keyword>
<organism evidence="6 7">
    <name type="scientific">Schizopora paradoxa</name>
    <dbReference type="NCBI Taxonomy" id="27342"/>
    <lineage>
        <taxon>Eukaryota</taxon>
        <taxon>Fungi</taxon>
        <taxon>Dikarya</taxon>
        <taxon>Basidiomycota</taxon>
        <taxon>Agaricomycotina</taxon>
        <taxon>Agaricomycetes</taxon>
        <taxon>Hymenochaetales</taxon>
        <taxon>Schizoporaceae</taxon>
        <taxon>Schizopora</taxon>
    </lineage>
</organism>
<feature type="compositionally biased region" description="Low complexity" evidence="4">
    <location>
        <begin position="895"/>
        <end position="906"/>
    </location>
</feature>
<dbReference type="EMBL" id="KQ086268">
    <property type="protein sequence ID" value="KLO05777.1"/>
    <property type="molecule type" value="Genomic_DNA"/>
</dbReference>
<evidence type="ECO:0000256" key="1">
    <source>
        <dbReference type="ARBA" id="ARBA00022723"/>
    </source>
</evidence>
<feature type="compositionally biased region" description="Polar residues" evidence="4">
    <location>
        <begin position="981"/>
        <end position="991"/>
    </location>
</feature>
<evidence type="ECO:0000259" key="5">
    <source>
        <dbReference type="SMART" id="SM00249"/>
    </source>
</evidence>
<sequence length="991" mass="111653">MAPRTTARSLASSSSTPMPARGPPPVAQPVANSPPQLLELRRHWKWAAVCQFFCTFATLIALDDVTVTDIEEDLLNSTMIVLPRIMQRLLITLTQDRKTNLDNWQTILRRQYNRRDPEANPIGPEPPSLKSRATTVDSEVEMDEVDGKEEATDAPDETPNGADLNAEDDAVQQKSEEKVVEEEGSKEKETKVEEVDTVTTNGTNGVEEEPLPETKDWADLLMLEKLESIHTVMEWHFQNPTRLRGIMRSDDENASWRAEPIGYDAKHNAYWLIGTDRLWLQRPVPTPPKKRKPKKKKPLPVKKPKVKLRLPQTKAKAAVQPEKESGRPSRNAKSARTSQRKATEEPAILSSPQSSGRARAAKTQANVMLDLQAKQLLAVKAEMRSLSRNKGHKDTESTSPAKPTMGTRVSRRLRGPEVEDEEWQQIPEEWLAEAGSSRQHADEAKRKTRQSPRKRRREEGSDDEFVAPKVVVTGTGLESDDESELTELSDAESLAEDAEADDAMAEDAKDEGNQMDEEEEEEKLPEVWPPPDFVEWETICVSLAEWEAIPKNFEGSKHYLEKALFKVLTKSIVPFVTEGLREAAKLRAKEEAMMQRKRSSRLAVRETEKESARLAAQQKAEEDERMARTRRQEARTRREEEERLAREQAREQRRLEREERELQRAKRQEWNSEQSEDMHVDVEDKPATVPDLPKPTPTNGHGNASSSAKPPRKRSSTKKEAKGKSSAEDWELDCELCGAKGRNRDDGLPLMSCGSCNKWQHISCHNADDDQNRRPRRDWDKVDFTCRNCLARKKSGTSNGKRPSSSTNTITLHRVPQGTSSAHTPYAPPNNAYPPSKHLGYPADAGKPIAPNAYQHYPAANNALHPSLGHVQMPFNSNTAMTFAHYQPQQRGFAPQPTTLQPQPQLNHQPYYGQLQPSHQYPHPPAVNNFHPSLQNGASFSNFPGPLQMPPSARSNDRPSHSTGAPPYPTQYRNHYPPIASGSTPYYQAPQ</sequence>
<feature type="compositionally biased region" description="Basic residues" evidence="4">
    <location>
        <begin position="446"/>
        <end position="456"/>
    </location>
</feature>
<dbReference type="InterPro" id="IPR013083">
    <property type="entry name" value="Znf_RING/FYVE/PHD"/>
</dbReference>
<feature type="compositionally biased region" description="Acidic residues" evidence="4">
    <location>
        <begin position="138"/>
        <end position="156"/>
    </location>
</feature>
<keyword evidence="1" id="KW-0479">Metal-binding</keyword>
<accession>A0A0H2R355</accession>
<dbReference type="Proteomes" id="UP000053477">
    <property type="component" value="Unassembled WGS sequence"/>
</dbReference>
<feature type="region of interest" description="Disordered" evidence="4">
    <location>
        <begin position="115"/>
        <end position="210"/>
    </location>
</feature>
<feature type="region of interest" description="Disordered" evidence="4">
    <location>
        <begin position="384"/>
        <end position="529"/>
    </location>
</feature>
<feature type="region of interest" description="Disordered" evidence="4">
    <location>
        <begin position="281"/>
        <end position="362"/>
    </location>
</feature>
<dbReference type="SUPFAM" id="SSF57903">
    <property type="entry name" value="FYVE/PHD zinc finger"/>
    <property type="match status" value="1"/>
</dbReference>
<feature type="region of interest" description="Disordered" evidence="4">
    <location>
        <begin position="890"/>
        <end position="991"/>
    </location>
</feature>
<feature type="compositionally biased region" description="Basic and acidic residues" evidence="4">
    <location>
        <begin position="174"/>
        <end position="194"/>
    </location>
</feature>
<name>A0A0H2R355_9AGAM</name>
<feature type="region of interest" description="Disordered" evidence="4">
    <location>
        <begin position="596"/>
        <end position="643"/>
    </location>
</feature>
<feature type="compositionally biased region" description="Basic and acidic residues" evidence="4">
    <location>
        <begin position="619"/>
        <end position="643"/>
    </location>
</feature>
<dbReference type="OrthoDB" id="303107at2759"/>
<dbReference type="AlphaFoldDB" id="A0A0H2R355"/>
<dbReference type="PROSITE" id="PS01359">
    <property type="entry name" value="ZF_PHD_1"/>
    <property type="match status" value="1"/>
</dbReference>
<dbReference type="Gene3D" id="3.30.40.10">
    <property type="entry name" value="Zinc/RING finger domain, C3HC4 (zinc finger)"/>
    <property type="match status" value="1"/>
</dbReference>
<evidence type="ECO:0000256" key="3">
    <source>
        <dbReference type="ARBA" id="ARBA00022833"/>
    </source>
</evidence>
<feature type="compositionally biased region" description="Acidic residues" evidence="4">
    <location>
        <begin position="478"/>
        <end position="505"/>
    </location>
</feature>
<dbReference type="InterPro" id="IPR028938">
    <property type="entry name" value="Rsf1-like"/>
</dbReference>
<dbReference type="InterPro" id="IPR019786">
    <property type="entry name" value="Zinc_finger_PHD-type_CS"/>
</dbReference>
<reference evidence="6 7" key="1">
    <citation type="submission" date="2015-04" db="EMBL/GenBank/DDBJ databases">
        <title>Complete genome sequence of Schizopora paradoxa KUC8140, a cosmopolitan wood degrader in East Asia.</title>
        <authorList>
            <consortium name="DOE Joint Genome Institute"/>
            <person name="Min B."/>
            <person name="Park H."/>
            <person name="Jang Y."/>
            <person name="Kim J.-J."/>
            <person name="Kim K.H."/>
            <person name="Pangilinan J."/>
            <person name="Lipzen A."/>
            <person name="Riley R."/>
            <person name="Grigoriev I.V."/>
            <person name="Spatafora J.W."/>
            <person name="Choi I.-G."/>
        </authorList>
    </citation>
    <scope>NUCLEOTIDE SEQUENCE [LARGE SCALE GENOMIC DNA]</scope>
    <source>
        <strain evidence="6 7">KUC8140</strain>
    </source>
</reference>
<feature type="region of interest" description="Disordered" evidence="4">
    <location>
        <begin position="664"/>
        <end position="725"/>
    </location>
</feature>
<dbReference type="GO" id="GO:0006355">
    <property type="term" value="P:regulation of DNA-templated transcription"/>
    <property type="evidence" value="ECO:0007669"/>
    <property type="project" value="InterPro"/>
</dbReference>
<dbReference type="GO" id="GO:0031213">
    <property type="term" value="C:RSF complex"/>
    <property type="evidence" value="ECO:0007669"/>
    <property type="project" value="InterPro"/>
</dbReference>
<feature type="compositionally biased region" description="Low complexity" evidence="4">
    <location>
        <begin position="1"/>
        <end position="19"/>
    </location>
</feature>
<feature type="domain" description="Zinc finger PHD-type" evidence="5">
    <location>
        <begin position="733"/>
        <end position="790"/>
    </location>
</feature>
<evidence type="ECO:0000313" key="6">
    <source>
        <dbReference type="EMBL" id="KLO05777.1"/>
    </source>
</evidence>
<keyword evidence="3" id="KW-0862">Zinc</keyword>
<evidence type="ECO:0000313" key="7">
    <source>
        <dbReference type="Proteomes" id="UP000053477"/>
    </source>
</evidence>
<feature type="region of interest" description="Disordered" evidence="4">
    <location>
        <begin position="1"/>
        <end position="30"/>
    </location>
</feature>
<dbReference type="InterPro" id="IPR001965">
    <property type="entry name" value="Znf_PHD"/>
</dbReference>
<feature type="compositionally biased region" description="Basic residues" evidence="4">
    <location>
        <begin position="288"/>
        <end position="308"/>
    </location>
</feature>
<gene>
    <name evidence="6" type="ORF">SCHPADRAFT_883483</name>
</gene>
<dbReference type="STRING" id="27342.A0A0H2R355"/>
<dbReference type="SMART" id="SM00249">
    <property type="entry name" value="PHD"/>
    <property type="match status" value="1"/>
</dbReference>
<dbReference type="InterPro" id="IPR011011">
    <property type="entry name" value="Znf_FYVE_PHD"/>
</dbReference>